<keyword evidence="11" id="KW-1185">Reference proteome</keyword>
<accession>A0AAR2KNI0</accession>
<protein>
    <recommendedName>
        <fullName evidence="3">Chloride channel CLIC-like protein 1</fullName>
    </recommendedName>
</protein>
<dbReference type="Pfam" id="PF05934">
    <property type="entry name" value="MCLC"/>
    <property type="match status" value="2"/>
</dbReference>
<organism evidence="10 11">
    <name type="scientific">Pygocentrus nattereri</name>
    <name type="common">Red-bellied piranha</name>
    <dbReference type="NCBI Taxonomy" id="42514"/>
    <lineage>
        <taxon>Eukaryota</taxon>
        <taxon>Metazoa</taxon>
        <taxon>Chordata</taxon>
        <taxon>Craniata</taxon>
        <taxon>Vertebrata</taxon>
        <taxon>Euteleostomi</taxon>
        <taxon>Actinopterygii</taxon>
        <taxon>Neopterygii</taxon>
        <taxon>Teleostei</taxon>
        <taxon>Ostariophysi</taxon>
        <taxon>Characiformes</taxon>
        <taxon>Characoidei</taxon>
        <taxon>Pygocentrus</taxon>
    </lineage>
</organism>
<keyword evidence="5 9" id="KW-1133">Transmembrane helix</keyword>
<dbReference type="GO" id="GO:0016020">
    <property type="term" value="C:membrane"/>
    <property type="evidence" value="ECO:0007669"/>
    <property type="project" value="UniProtKB-SubCell"/>
</dbReference>
<feature type="compositionally biased region" description="Basic and acidic residues" evidence="8">
    <location>
        <begin position="512"/>
        <end position="521"/>
    </location>
</feature>
<dbReference type="GO" id="GO:0005254">
    <property type="term" value="F:chloride channel activity"/>
    <property type="evidence" value="ECO:0007669"/>
    <property type="project" value="TreeGrafter"/>
</dbReference>
<feature type="region of interest" description="Disordered" evidence="8">
    <location>
        <begin position="51"/>
        <end position="81"/>
    </location>
</feature>
<reference evidence="10" key="2">
    <citation type="submission" date="2025-08" db="UniProtKB">
        <authorList>
            <consortium name="Ensembl"/>
        </authorList>
    </citation>
    <scope>IDENTIFICATION</scope>
</reference>
<feature type="transmembrane region" description="Helical" evidence="9">
    <location>
        <begin position="235"/>
        <end position="252"/>
    </location>
</feature>
<sequence>MRLPGVLLLSGSGVLLVGSFFVIAYGNSHDDEWIDPYDMLNYDASSKSMKKPAEASSYSNVPTKRREYTPDSSSGTQCPDITECTNKVNTLQREIEEHKRRVSSSSHQPTCNPVFKRFLSKLLKEIEKLGLPTAVNTDMHYDAEVKLSKQMVAEIQNLLNDESSWRTGALDDALSQILVNFKLHDYEAWKWRFEDTFSVEPETVIKVFILILIIVAIICTEMWSTVSWFVQFRRMFAICFFISIVWNWFYLYKIAFAEHQANIVKMENINEKCTGVKKIDWKDNLRVLEMYRSWRDHLLSGAHNALQPLSLPGSGPSIPHCDGGAEDGLDDGRVELYHQLGRQFGFPQLPQKVHPLLSLLDEGAHVQLPLEVLGDGGAKEPVTVHSGDGGVEWFRTTWTLQDDPCKQYYEVLIVNPILLVPPTKAITITITTFITDPLKQFGQGISEFLRALLKDLPVTLQIPVLLTIVLSILVFMYGSAQAAIQHVALRPLRGGRRDPPPAVQQSNAPPLREPDREEQRDQWAGGDAGHDPPLRLRHRAGQEGNRVNQMGNRANEDCDRPEISQRRRNGPREERRKVYVETLRNADLYSGDDTDNLQGAAADDSGVQQGTEAEPPADVNKEEKKTPAHSNTEQKPAQPVPKGQSAECNNSDNTTSRDNQRNDLELSAGVLDPSSKEEHVETIGTPVQESLQ</sequence>
<keyword evidence="7" id="KW-0175">Coiled coil</keyword>
<evidence type="ECO:0000256" key="4">
    <source>
        <dbReference type="ARBA" id="ARBA00022692"/>
    </source>
</evidence>
<evidence type="ECO:0000313" key="10">
    <source>
        <dbReference type="Ensembl" id="ENSPNAP00000063666.1"/>
    </source>
</evidence>
<comment type="subcellular location">
    <subcellularLocation>
        <location evidence="1">Membrane</location>
        <topology evidence="1">Multi-pass membrane protein</topology>
    </subcellularLocation>
</comment>
<comment type="similarity">
    <text evidence="2">Belongs to the chloride channel MCLC family.</text>
</comment>
<feature type="region of interest" description="Disordered" evidence="8">
    <location>
        <begin position="495"/>
        <end position="692"/>
    </location>
</feature>
<feature type="compositionally biased region" description="Polar residues" evidence="8">
    <location>
        <begin position="70"/>
        <end position="81"/>
    </location>
</feature>
<evidence type="ECO:0000256" key="8">
    <source>
        <dbReference type="SAM" id="MobiDB-lite"/>
    </source>
</evidence>
<keyword evidence="6 9" id="KW-0472">Membrane</keyword>
<feature type="transmembrane region" description="Helical" evidence="9">
    <location>
        <begin position="6"/>
        <end position="25"/>
    </location>
</feature>
<feature type="compositionally biased region" description="Polar residues" evidence="8">
    <location>
        <begin position="646"/>
        <end position="657"/>
    </location>
</feature>
<evidence type="ECO:0000256" key="2">
    <source>
        <dbReference type="ARBA" id="ARBA00005944"/>
    </source>
</evidence>
<dbReference type="Proteomes" id="UP001501920">
    <property type="component" value="Chromosome 15"/>
</dbReference>
<evidence type="ECO:0000256" key="1">
    <source>
        <dbReference type="ARBA" id="ARBA00004141"/>
    </source>
</evidence>
<dbReference type="PANTHER" id="PTHR34093">
    <property type="entry name" value="CHLORIDE CHANNEL CLIC-LIKE PROTEIN 1"/>
    <property type="match status" value="1"/>
</dbReference>
<dbReference type="GO" id="GO:0005783">
    <property type="term" value="C:endoplasmic reticulum"/>
    <property type="evidence" value="ECO:0007669"/>
    <property type="project" value="TreeGrafter"/>
</dbReference>
<feature type="transmembrane region" description="Helical" evidence="9">
    <location>
        <begin position="207"/>
        <end position="229"/>
    </location>
</feature>
<dbReference type="AlphaFoldDB" id="A0AAR2KNI0"/>
<evidence type="ECO:0000256" key="3">
    <source>
        <dbReference type="ARBA" id="ARBA00015571"/>
    </source>
</evidence>
<reference evidence="10" key="3">
    <citation type="submission" date="2025-09" db="UniProtKB">
        <authorList>
            <consortium name="Ensembl"/>
        </authorList>
    </citation>
    <scope>IDENTIFICATION</scope>
</reference>
<dbReference type="Ensembl" id="ENSPNAT00000082598.1">
    <property type="protein sequence ID" value="ENSPNAP00000063666.1"/>
    <property type="gene ID" value="ENSPNAG00000014092.2"/>
</dbReference>
<dbReference type="GeneTree" id="ENSGT00940000165672"/>
<keyword evidence="4 9" id="KW-0812">Transmembrane</keyword>
<evidence type="ECO:0000256" key="9">
    <source>
        <dbReference type="SAM" id="Phobius"/>
    </source>
</evidence>
<name>A0AAR2KNI0_PYGNA</name>
<feature type="compositionally biased region" description="Basic and acidic residues" evidence="8">
    <location>
        <begin position="554"/>
        <end position="579"/>
    </location>
</feature>
<dbReference type="InterPro" id="IPR009231">
    <property type="entry name" value="Chloride_chnl_CLIC-like"/>
</dbReference>
<feature type="coiled-coil region" evidence="7">
    <location>
        <begin position="81"/>
        <end position="108"/>
    </location>
</feature>
<dbReference type="PANTHER" id="PTHR34093:SF1">
    <property type="entry name" value="CHLORIDE CHANNEL CLIC-LIKE PROTEIN 1"/>
    <property type="match status" value="1"/>
</dbReference>
<proteinExistence type="inferred from homology"/>
<evidence type="ECO:0000256" key="6">
    <source>
        <dbReference type="ARBA" id="ARBA00023136"/>
    </source>
</evidence>
<evidence type="ECO:0000256" key="7">
    <source>
        <dbReference type="SAM" id="Coils"/>
    </source>
</evidence>
<reference evidence="10 11" key="1">
    <citation type="submission" date="2020-10" db="EMBL/GenBank/DDBJ databases">
        <title>Pygocentrus nattereri (red-bellied piranha) genome, fPygNat1, primary haplotype.</title>
        <authorList>
            <person name="Myers G."/>
            <person name="Meyer A."/>
            <person name="Karagic N."/>
            <person name="Pippel M."/>
            <person name="Winkler S."/>
            <person name="Tracey A."/>
            <person name="Wood J."/>
            <person name="Formenti G."/>
            <person name="Howe K."/>
            <person name="Fedrigo O."/>
            <person name="Jarvis E.D."/>
        </authorList>
    </citation>
    <scope>NUCLEOTIDE SEQUENCE [LARGE SCALE GENOMIC DNA]</scope>
</reference>
<evidence type="ECO:0000256" key="5">
    <source>
        <dbReference type="ARBA" id="ARBA00022989"/>
    </source>
</evidence>
<evidence type="ECO:0000313" key="11">
    <source>
        <dbReference type="Proteomes" id="UP001501920"/>
    </source>
</evidence>
<feature type="transmembrane region" description="Helical" evidence="9">
    <location>
        <begin position="458"/>
        <end position="478"/>
    </location>
</feature>